<evidence type="ECO:0000256" key="2">
    <source>
        <dbReference type="ARBA" id="ARBA00022723"/>
    </source>
</evidence>
<feature type="compositionally biased region" description="Basic and acidic residues" evidence="8">
    <location>
        <begin position="18"/>
        <end position="28"/>
    </location>
</feature>
<evidence type="ECO:0000256" key="4">
    <source>
        <dbReference type="ARBA" id="ARBA00022771"/>
    </source>
</evidence>
<evidence type="ECO:0000313" key="11">
    <source>
        <dbReference type="Proteomes" id="UP001474421"/>
    </source>
</evidence>
<evidence type="ECO:0000313" key="10">
    <source>
        <dbReference type="EMBL" id="KAK9405621.1"/>
    </source>
</evidence>
<keyword evidence="6" id="KW-0539">Nucleus</keyword>
<feature type="region of interest" description="Disordered" evidence="8">
    <location>
        <begin position="1"/>
        <end position="28"/>
    </location>
</feature>
<evidence type="ECO:0000256" key="7">
    <source>
        <dbReference type="PROSITE-ProRule" id="PRU00042"/>
    </source>
</evidence>
<dbReference type="Pfam" id="PF00096">
    <property type="entry name" value="zf-C2H2"/>
    <property type="match status" value="1"/>
</dbReference>
<dbReference type="SUPFAM" id="SSF57667">
    <property type="entry name" value="beta-beta-alpha zinc fingers"/>
    <property type="match status" value="1"/>
</dbReference>
<dbReference type="EMBL" id="JAOTOJ010000002">
    <property type="protein sequence ID" value="KAK9405621.1"/>
    <property type="molecule type" value="Genomic_DNA"/>
</dbReference>
<name>A0AAW1BUX0_CROAD</name>
<dbReference type="PROSITE" id="PS00028">
    <property type="entry name" value="ZINC_FINGER_C2H2_1"/>
    <property type="match status" value="1"/>
</dbReference>
<keyword evidence="3" id="KW-0677">Repeat</keyword>
<evidence type="ECO:0000256" key="8">
    <source>
        <dbReference type="SAM" id="MobiDB-lite"/>
    </source>
</evidence>
<keyword evidence="5" id="KW-0862">Zinc</keyword>
<sequence length="84" mass="9082">MEPGKLLDPPSDTISTPENHKNPHECSECGKSFPRRSLLFTHKKVHVGGGSSQGLEGEKSSGTDTKGLRNPAQLKPYRSAVLNL</sequence>
<dbReference type="InterPro" id="IPR036236">
    <property type="entry name" value="Znf_C2H2_sf"/>
</dbReference>
<reference evidence="10 11" key="1">
    <citation type="journal article" date="2024" name="Proc. Natl. Acad. Sci. U.S.A.">
        <title>The genetic regulatory architecture and epigenomic basis for age-related changes in rattlesnake venom.</title>
        <authorList>
            <person name="Hogan M.P."/>
            <person name="Holding M.L."/>
            <person name="Nystrom G.S."/>
            <person name="Colston T.J."/>
            <person name="Bartlett D.A."/>
            <person name="Mason A.J."/>
            <person name="Ellsworth S.A."/>
            <person name="Rautsaw R.M."/>
            <person name="Lawrence K.C."/>
            <person name="Strickland J.L."/>
            <person name="He B."/>
            <person name="Fraser P."/>
            <person name="Margres M.J."/>
            <person name="Gilbert D.M."/>
            <person name="Gibbs H.L."/>
            <person name="Parkinson C.L."/>
            <person name="Rokyta D.R."/>
        </authorList>
    </citation>
    <scope>NUCLEOTIDE SEQUENCE [LARGE SCALE GENOMIC DNA]</scope>
    <source>
        <strain evidence="10">DRR0105</strain>
    </source>
</reference>
<protein>
    <recommendedName>
        <fullName evidence="9">C2H2-type domain-containing protein</fullName>
    </recommendedName>
</protein>
<evidence type="ECO:0000256" key="5">
    <source>
        <dbReference type="ARBA" id="ARBA00022833"/>
    </source>
</evidence>
<dbReference type="Gene3D" id="3.30.160.60">
    <property type="entry name" value="Classic Zinc Finger"/>
    <property type="match status" value="1"/>
</dbReference>
<dbReference type="FunFam" id="3.30.160.60:FF:000139">
    <property type="entry name" value="zinc finger protein 1 homolog"/>
    <property type="match status" value="1"/>
</dbReference>
<comment type="subcellular location">
    <subcellularLocation>
        <location evidence="1">Nucleus</location>
    </subcellularLocation>
</comment>
<evidence type="ECO:0000256" key="1">
    <source>
        <dbReference type="ARBA" id="ARBA00004123"/>
    </source>
</evidence>
<proteinExistence type="predicted"/>
<accession>A0AAW1BUX0</accession>
<organism evidence="10 11">
    <name type="scientific">Crotalus adamanteus</name>
    <name type="common">Eastern diamondback rattlesnake</name>
    <dbReference type="NCBI Taxonomy" id="8729"/>
    <lineage>
        <taxon>Eukaryota</taxon>
        <taxon>Metazoa</taxon>
        <taxon>Chordata</taxon>
        <taxon>Craniata</taxon>
        <taxon>Vertebrata</taxon>
        <taxon>Euteleostomi</taxon>
        <taxon>Lepidosauria</taxon>
        <taxon>Squamata</taxon>
        <taxon>Bifurcata</taxon>
        <taxon>Unidentata</taxon>
        <taxon>Episquamata</taxon>
        <taxon>Toxicofera</taxon>
        <taxon>Serpentes</taxon>
        <taxon>Colubroidea</taxon>
        <taxon>Viperidae</taxon>
        <taxon>Crotalinae</taxon>
        <taxon>Crotalus</taxon>
    </lineage>
</organism>
<evidence type="ECO:0000256" key="6">
    <source>
        <dbReference type="ARBA" id="ARBA00023242"/>
    </source>
</evidence>
<dbReference type="GO" id="GO:0008270">
    <property type="term" value="F:zinc ion binding"/>
    <property type="evidence" value="ECO:0007669"/>
    <property type="project" value="UniProtKB-KW"/>
</dbReference>
<keyword evidence="11" id="KW-1185">Reference proteome</keyword>
<gene>
    <name evidence="10" type="ORF">NXF25_004395</name>
</gene>
<feature type="domain" description="C2H2-type" evidence="9">
    <location>
        <begin position="24"/>
        <end position="51"/>
    </location>
</feature>
<dbReference type="PROSITE" id="PS50157">
    <property type="entry name" value="ZINC_FINGER_C2H2_2"/>
    <property type="match status" value="1"/>
</dbReference>
<dbReference type="AlphaFoldDB" id="A0AAW1BUX0"/>
<dbReference type="InterPro" id="IPR013087">
    <property type="entry name" value="Znf_C2H2_type"/>
</dbReference>
<feature type="region of interest" description="Disordered" evidence="8">
    <location>
        <begin position="44"/>
        <end position="84"/>
    </location>
</feature>
<dbReference type="Proteomes" id="UP001474421">
    <property type="component" value="Unassembled WGS sequence"/>
</dbReference>
<keyword evidence="4 7" id="KW-0863">Zinc-finger</keyword>
<evidence type="ECO:0000259" key="9">
    <source>
        <dbReference type="PROSITE" id="PS50157"/>
    </source>
</evidence>
<dbReference type="GO" id="GO:0005634">
    <property type="term" value="C:nucleus"/>
    <property type="evidence" value="ECO:0007669"/>
    <property type="project" value="UniProtKB-SubCell"/>
</dbReference>
<comment type="caution">
    <text evidence="10">The sequence shown here is derived from an EMBL/GenBank/DDBJ whole genome shotgun (WGS) entry which is preliminary data.</text>
</comment>
<keyword evidence="2" id="KW-0479">Metal-binding</keyword>
<evidence type="ECO:0000256" key="3">
    <source>
        <dbReference type="ARBA" id="ARBA00022737"/>
    </source>
</evidence>
<dbReference type="SMART" id="SM00355">
    <property type="entry name" value="ZnF_C2H2"/>
    <property type="match status" value="1"/>
</dbReference>